<proteinExistence type="predicted"/>
<dbReference type="Pfam" id="PF21916">
    <property type="entry name" value="mtd_2nd"/>
    <property type="match status" value="1"/>
</dbReference>
<dbReference type="EMBL" id="CP032098">
    <property type="protein sequence ID" value="AXX93491.1"/>
    <property type="molecule type" value="Genomic_DNA"/>
</dbReference>
<reference evidence="3 4" key="1">
    <citation type="submission" date="2017-09" db="EMBL/GenBank/DDBJ databases">
        <title>Arcobacter canalis sp. nov., a new species isolated from a water canal contaminated with urban sewage.</title>
        <authorList>
            <person name="Perez-Cataluna A."/>
            <person name="Salas-Masso N."/>
            <person name="Figueras M.J."/>
        </authorList>
    </citation>
    <scope>NUCLEOTIDE SEQUENCE [LARGE SCALE GENOMIC DNA]</scope>
    <source>
        <strain evidence="3 4">F98-3</strain>
    </source>
</reference>
<dbReference type="Gene3D" id="3.90.1580.10">
    <property type="entry name" value="paralog of FGE (formylglycine-generating enzyme)"/>
    <property type="match status" value="1"/>
</dbReference>
<gene>
    <name evidence="2" type="ORF">AMOL_2552</name>
    <name evidence="3" type="ORF">CPU12_10005</name>
</gene>
<dbReference type="RefSeq" id="WP_099342977.1">
    <property type="nucleotide sequence ID" value="NZ_CP032098.1"/>
</dbReference>
<dbReference type="Proteomes" id="UP000262712">
    <property type="component" value="Chromosome"/>
</dbReference>
<keyword evidence="4" id="KW-1185">Reference proteome</keyword>
<evidence type="ECO:0000313" key="3">
    <source>
        <dbReference type="EMBL" id="PHO17495.1"/>
    </source>
</evidence>
<dbReference type="AlphaFoldDB" id="A0A2G1DG84"/>
<sequence length="498" mass="55483">MALVQVLNETLSSILSCDDTSLDQLQDIVNYIKENRKRIESLSAYDEQTLDKKFDLKVNISDIVDNLLSTLSDVPLSANQGRVLDEKIQIISESITSIKTLLASDDTSLDELQEIVNFIKQNRDDLSTLDLSNIAETNELKHFTKELKNKVETIDNKIDIFKIDVYNKPNFDEVLFIKSTPSSLIIPKGFTVKIDNVIVEVSLNTTLDLDTNLDTGSKIAGTDYVVYAKKDGTFYLSANEKKTEDRLIGGFHYGLIGHTEIATGNKTEADMAQIRGINAYSFWDLKFRPVASPKGMVFIKDKWYDIYLCNSEHITNGTSKALTTIAGGTLTNGRKYPKIPLEFGGDNTLTYESFKWFHACEIAKANAKQLIDYAEFQTIAYGVQEGVDASAVDGDGATVEHYDYLTSKWGIEQASGTQWIWGNDLTNGYGTTSFSWKNNTENRGQIYATANAPVAVVLGGGRANGMIAGSRASNWNSYVWNMYWNIGCRFSSEHKSSN</sequence>
<name>A0A2G1DG84_9BACT</name>
<reference evidence="2 5" key="2">
    <citation type="submission" date="2018-08" db="EMBL/GenBank/DDBJ databases">
        <title>Complete genome of the Arcobacter molluscorum type strain LMG 25693.</title>
        <authorList>
            <person name="Miller W.G."/>
            <person name="Yee E."/>
            <person name="Bono J.L."/>
        </authorList>
    </citation>
    <scope>NUCLEOTIDE SEQUENCE [LARGE SCALE GENOMIC DNA]</scope>
    <source>
        <strain evidence="2 5">CECT 7696</strain>
    </source>
</reference>
<evidence type="ECO:0000259" key="1">
    <source>
        <dbReference type="Pfam" id="PF21916"/>
    </source>
</evidence>
<dbReference type="Gene3D" id="2.80.20.10">
    <property type="entry name" value="Tail fiber receptor-binding protein"/>
    <property type="match status" value="1"/>
</dbReference>
<dbReference type="EMBL" id="NXFY01000016">
    <property type="protein sequence ID" value="PHO17495.1"/>
    <property type="molecule type" value="Genomic_DNA"/>
</dbReference>
<dbReference type="SUPFAM" id="SSF141658">
    <property type="entry name" value="Bacteriophage trimeric proteins domain"/>
    <property type="match status" value="1"/>
</dbReference>
<dbReference type="InterPro" id="IPR054114">
    <property type="entry name" value="Mtd_2nd"/>
</dbReference>
<organism evidence="3 4">
    <name type="scientific">Malaciobacter molluscorum LMG 25693</name>
    <dbReference type="NCBI Taxonomy" id="870501"/>
    <lineage>
        <taxon>Bacteria</taxon>
        <taxon>Pseudomonadati</taxon>
        <taxon>Campylobacterota</taxon>
        <taxon>Epsilonproteobacteria</taxon>
        <taxon>Campylobacterales</taxon>
        <taxon>Arcobacteraceae</taxon>
        <taxon>Malaciobacter</taxon>
    </lineage>
</organism>
<dbReference type="SUPFAM" id="SSF56436">
    <property type="entry name" value="C-type lectin-like"/>
    <property type="match status" value="1"/>
</dbReference>
<dbReference type="KEGG" id="amol:AMOL_2552"/>
<feature type="domain" description="Major tropism determinant second" evidence="1">
    <location>
        <begin position="176"/>
        <end position="284"/>
    </location>
</feature>
<dbReference type="InterPro" id="IPR016187">
    <property type="entry name" value="CTDL_fold"/>
</dbReference>
<protein>
    <recommendedName>
        <fullName evidence="1">Major tropism determinant second domain-containing protein</fullName>
    </recommendedName>
</protein>
<dbReference type="InterPro" id="IPR042095">
    <property type="entry name" value="SUMF_sf"/>
</dbReference>
<accession>A0A2G1DG84</accession>
<dbReference type="Proteomes" id="UP000221222">
    <property type="component" value="Unassembled WGS sequence"/>
</dbReference>
<evidence type="ECO:0000313" key="4">
    <source>
        <dbReference type="Proteomes" id="UP000221222"/>
    </source>
</evidence>
<evidence type="ECO:0000313" key="2">
    <source>
        <dbReference type="EMBL" id="AXX93491.1"/>
    </source>
</evidence>
<evidence type="ECO:0000313" key="5">
    <source>
        <dbReference type="Proteomes" id="UP000262712"/>
    </source>
</evidence>